<reference evidence="5 6" key="1">
    <citation type="submission" date="2018-08" db="EMBL/GenBank/DDBJ databases">
        <title>Genomic Encyclopedia of Type Strains, Phase IV (KMG-IV): sequencing the most valuable type-strain genomes for metagenomic binning, comparative biology and taxonomic classification.</title>
        <authorList>
            <person name="Goeker M."/>
        </authorList>
    </citation>
    <scope>NUCLEOTIDE SEQUENCE [LARGE SCALE GENOMIC DNA]</scope>
    <source>
        <strain evidence="5 6">BW863</strain>
    </source>
</reference>
<dbReference type="EMBL" id="QUMO01000003">
    <property type="protein sequence ID" value="REF86253.1"/>
    <property type="molecule type" value="Genomic_DNA"/>
</dbReference>
<evidence type="ECO:0000256" key="2">
    <source>
        <dbReference type="ARBA" id="ARBA00011915"/>
    </source>
</evidence>
<dbReference type="Gene3D" id="3.90.226.10">
    <property type="entry name" value="2-enoyl-CoA Hydratase, Chain A, domain 1"/>
    <property type="match status" value="1"/>
</dbReference>
<dbReference type="Proteomes" id="UP000256900">
    <property type="component" value="Unassembled WGS sequence"/>
</dbReference>
<dbReference type="GO" id="GO:0006574">
    <property type="term" value="P:L-valine catabolic process"/>
    <property type="evidence" value="ECO:0007669"/>
    <property type="project" value="TreeGrafter"/>
</dbReference>
<keyword evidence="3" id="KW-0378">Hydrolase</keyword>
<name>A0A3D9YXE4_9HYPH</name>
<sequence length="353" mass="37675">MSDIEITSVRIGHCGLITLDRPRALNALTHEMVTAMGAALDDFAQDPAIRTVAVRSSSARAFCAGADIRRVYELGNAGRHDEQLGFLRDEYRNCYRIKSYPKPYVALLDGIVMGGGAGISVNGAHRVAGDSITFAMPETAIGFFPDVGATYFLSRLPHRIGAYLAMSAGRINLGDVLALGLATTHVPSARFDALIEQFAAGQEAGAAIAAESVAPPPSDLLKEREVISRAFAFSNPKRIFTALADLAHRGSTFAEDALLILRARSPSSVAVALRQVQIGADLGFGAALNVEYRIAAKILRSHDFYEGVRVTLVDKGDTPSWQPPLIEDVSETDIDAYFASPGNEDLMLPAGAA</sequence>
<comment type="catalytic activity">
    <reaction evidence="1">
        <text>3-hydroxy-2-methylpropanoyl-CoA + H2O = 3-hydroxy-2-methylpropanoate + CoA + H(+)</text>
        <dbReference type="Rhea" id="RHEA:20888"/>
        <dbReference type="ChEBI" id="CHEBI:11805"/>
        <dbReference type="ChEBI" id="CHEBI:15377"/>
        <dbReference type="ChEBI" id="CHEBI:15378"/>
        <dbReference type="ChEBI" id="CHEBI:57287"/>
        <dbReference type="ChEBI" id="CHEBI:57340"/>
        <dbReference type="EC" id="3.1.2.4"/>
    </reaction>
</comment>
<dbReference type="SUPFAM" id="SSF52096">
    <property type="entry name" value="ClpP/crotonase"/>
    <property type="match status" value="1"/>
</dbReference>
<dbReference type="InterPro" id="IPR045004">
    <property type="entry name" value="ECH_dom"/>
</dbReference>
<protein>
    <recommendedName>
        <fullName evidence="2">3-hydroxyisobutyryl-CoA hydrolase</fullName>
        <ecNumber evidence="2">3.1.2.4</ecNumber>
    </recommendedName>
</protein>
<accession>A0A3D9YXE4</accession>
<dbReference type="AlphaFoldDB" id="A0A3D9YXE4"/>
<dbReference type="NCBIfam" id="NF004127">
    <property type="entry name" value="PRK05617.1"/>
    <property type="match status" value="1"/>
</dbReference>
<organism evidence="5 6">
    <name type="scientific">Methylovirgula ligni</name>
    <dbReference type="NCBI Taxonomy" id="569860"/>
    <lineage>
        <taxon>Bacteria</taxon>
        <taxon>Pseudomonadati</taxon>
        <taxon>Pseudomonadota</taxon>
        <taxon>Alphaproteobacteria</taxon>
        <taxon>Hyphomicrobiales</taxon>
        <taxon>Beijerinckiaceae</taxon>
        <taxon>Methylovirgula</taxon>
    </lineage>
</organism>
<dbReference type="PANTHER" id="PTHR43176">
    <property type="entry name" value="3-HYDROXYISOBUTYRYL-COA HYDROLASE-RELATED"/>
    <property type="match status" value="1"/>
</dbReference>
<evidence type="ECO:0000256" key="1">
    <source>
        <dbReference type="ARBA" id="ARBA00001709"/>
    </source>
</evidence>
<dbReference type="InterPro" id="IPR029045">
    <property type="entry name" value="ClpP/crotonase-like_dom_sf"/>
</dbReference>
<dbReference type="InterPro" id="IPR032259">
    <property type="entry name" value="HIBYL-CoA-H"/>
</dbReference>
<dbReference type="EC" id="3.1.2.4" evidence="2"/>
<dbReference type="Pfam" id="PF16113">
    <property type="entry name" value="ECH_2"/>
    <property type="match status" value="1"/>
</dbReference>
<evidence type="ECO:0000259" key="4">
    <source>
        <dbReference type="Pfam" id="PF16113"/>
    </source>
</evidence>
<dbReference type="GO" id="GO:0003860">
    <property type="term" value="F:3-hydroxyisobutyryl-CoA hydrolase activity"/>
    <property type="evidence" value="ECO:0007669"/>
    <property type="project" value="UniProtKB-EC"/>
</dbReference>
<dbReference type="PANTHER" id="PTHR43176:SF3">
    <property type="entry name" value="3-HYDROXYISOBUTYRYL-COA HYDROLASE, MITOCHONDRIAL"/>
    <property type="match status" value="1"/>
</dbReference>
<feature type="domain" description="Enoyl-CoA hydratase/isomerase" evidence="4">
    <location>
        <begin position="14"/>
        <end position="338"/>
    </location>
</feature>
<evidence type="ECO:0000313" key="6">
    <source>
        <dbReference type="Proteomes" id="UP000256900"/>
    </source>
</evidence>
<gene>
    <name evidence="5" type="ORF">DES32_2302</name>
</gene>
<keyword evidence="6" id="KW-1185">Reference proteome</keyword>
<evidence type="ECO:0000313" key="5">
    <source>
        <dbReference type="EMBL" id="REF86253.1"/>
    </source>
</evidence>
<dbReference type="RefSeq" id="WP_245411292.1">
    <property type="nucleotide sequence ID" value="NZ_CP025086.1"/>
</dbReference>
<evidence type="ECO:0000256" key="3">
    <source>
        <dbReference type="ARBA" id="ARBA00022801"/>
    </source>
</evidence>
<comment type="caution">
    <text evidence="5">The sequence shown here is derived from an EMBL/GenBank/DDBJ whole genome shotgun (WGS) entry which is preliminary data.</text>
</comment>
<dbReference type="CDD" id="cd06558">
    <property type="entry name" value="crotonase-like"/>
    <property type="match status" value="1"/>
</dbReference>
<proteinExistence type="predicted"/>